<dbReference type="EMBL" id="JASPKY010000046">
    <property type="protein sequence ID" value="KAK9745693.1"/>
    <property type="molecule type" value="Genomic_DNA"/>
</dbReference>
<dbReference type="AlphaFoldDB" id="A0AAW1MH40"/>
<keyword evidence="1" id="KW-0732">Signal</keyword>
<reference evidence="2 3" key="1">
    <citation type="journal article" date="2024" name="BMC Genomics">
        <title>De novo assembly and annotation of Popillia japonica's genome with initial clues to its potential as an invasive pest.</title>
        <authorList>
            <person name="Cucini C."/>
            <person name="Boschi S."/>
            <person name="Funari R."/>
            <person name="Cardaioli E."/>
            <person name="Iannotti N."/>
            <person name="Marturano G."/>
            <person name="Paoli F."/>
            <person name="Bruttini M."/>
            <person name="Carapelli A."/>
            <person name="Frati F."/>
            <person name="Nardi F."/>
        </authorList>
    </citation>
    <scope>NUCLEOTIDE SEQUENCE [LARGE SCALE GENOMIC DNA]</scope>
    <source>
        <strain evidence="2">DMR45628</strain>
    </source>
</reference>
<feature type="chain" id="PRO_5043351487" evidence="1">
    <location>
        <begin position="23"/>
        <end position="93"/>
    </location>
</feature>
<evidence type="ECO:0000313" key="3">
    <source>
        <dbReference type="Proteomes" id="UP001458880"/>
    </source>
</evidence>
<dbReference type="Proteomes" id="UP001458880">
    <property type="component" value="Unassembled WGS sequence"/>
</dbReference>
<accession>A0AAW1MH40</accession>
<sequence>MLLIDMLRISMLLSCIFMTNTALEDQNLPSINELGNGDVDFDNYAVTCYICVNVSDNLICNQFAIDRPCKPDKIEQNTVTRRVLNTLKAANKQ</sequence>
<protein>
    <submittedName>
        <fullName evidence="2">Uncharacterized protein</fullName>
    </submittedName>
</protein>
<evidence type="ECO:0000256" key="1">
    <source>
        <dbReference type="SAM" id="SignalP"/>
    </source>
</evidence>
<organism evidence="2 3">
    <name type="scientific">Popillia japonica</name>
    <name type="common">Japanese beetle</name>
    <dbReference type="NCBI Taxonomy" id="7064"/>
    <lineage>
        <taxon>Eukaryota</taxon>
        <taxon>Metazoa</taxon>
        <taxon>Ecdysozoa</taxon>
        <taxon>Arthropoda</taxon>
        <taxon>Hexapoda</taxon>
        <taxon>Insecta</taxon>
        <taxon>Pterygota</taxon>
        <taxon>Neoptera</taxon>
        <taxon>Endopterygota</taxon>
        <taxon>Coleoptera</taxon>
        <taxon>Polyphaga</taxon>
        <taxon>Scarabaeiformia</taxon>
        <taxon>Scarabaeidae</taxon>
        <taxon>Rutelinae</taxon>
        <taxon>Popillia</taxon>
    </lineage>
</organism>
<feature type="signal peptide" evidence="1">
    <location>
        <begin position="1"/>
        <end position="22"/>
    </location>
</feature>
<name>A0AAW1MH40_POPJA</name>
<gene>
    <name evidence="2" type="ORF">QE152_g6716</name>
</gene>
<proteinExistence type="predicted"/>
<comment type="caution">
    <text evidence="2">The sequence shown here is derived from an EMBL/GenBank/DDBJ whole genome shotgun (WGS) entry which is preliminary data.</text>
</comment>
<keyword evidence="3" id="KW-1185">Reference proteome</keyword>
<evidence type="ECO:0000313" key="2">
    <source>
        <dbReference type="EMBL" id="KAK9745693.1"/>
    </source>
</evidence>